<dbReference type="RefSeq" id="WP_344380683.1">
    <property type="nucleotide sequence ID" value="NZ_BAAASQ010000052.1"/>
</dbReference>
<organism evidence="1 2">
    <name type="scientific">Streptomyces mauvecolor</name>
    <dbReference type="NCBI Taxonomy" id="58345"/>
    <lineage>
        <taxon>Bacteria</taxon>
        <taxon>Bacillati</taxon>
        <taxon>Actinomycetota</taxon>
        <taxon>Actinomycetes</taxon>
        <taxon>Kitasatosporales</taxon>
        <taxon>Streptomycetaceae</taxon>
        <taxon>Streptomyces</taxon>
    </lineage>
</organism>
<comment type="caution">
    <text evidence="1">The sequence shown here is derived from an EMBL/GenBank/DDBJ whole genome shotgun (WGS) entry which is preliminary data.</text>
</comment>
<name>A0ABV9UWX3_9ACTN</name>
<dbReference type="EMBL" id="JBHSIZ010000042">
    <property type="protein sequence ID" value="MFC4961083.1"/>
    <property type="molecule type" value="Genomic_DNA"/>
</dbReference>
<gene>
    <name evidence="1" type="ORF">ACFPFX_32815</name>
</gene>
<evidence type="ECO:0000313" key="1">
    <source>
        <dbReference type="EMBL" id="MFC4961083.1"/>
    </source>
</evidence>
<keyword evidence="2" id="KW-1185">Reference proteome</keyword>
<evidence type="ECO:0000313" key="2">
    <source>
        <dbReference type="Proteomes" id="UP001595834"/>
    </source>
</evidence>
<dbReference type="Proteomes" id="UP001595834">
    <property type="component" value="Unassembled WGS sequence"/>
</dbReference>
<reference evidence="2" key="1">
    <citation type="journal article" date="2019" name="Int. J. Syst. Evol. Microbiol.">
        <title>The Global Catalogue of Microorganisms (GCM) 10K type strain sequencing project: providing services to taxonomists for standard genome sequencing and annotation.</title>
        <authorList>
            <consortium name="The Broad Institute Genomics Platform"/>
            <consortium name="The Broad Institute Genome Sequencing Center for Infectious Disease"/>
            <person name="Wu L."/>
            <person name="Ma J."/>
        </authorList>
    </citation>
    <scope>NUCLEOTIDE SEQUENCE [LARGE SCALE GENOMIC DNA]</scope>
    <source>
        <strain evidence="2">CCM 7224</strain>
    </source>
</reference>
<protein>
    <submittedName>
        <fullName evidence="1">Uncharacterized protein</fullName>
    </submittedName>
</protein>
<sequence>MNVATIYIPAALGLCALTGALTGHLAARHFYALLTLALLIRGTANFLQGNPLLTATDAALTAYYAWRWWKNGGGDDTKRRLRRLTRRFTPTRRTAPTTG</sequence>
<proteinExistence type="predicted"/>
<accession>A0ABV9UWX3</accession>